<evidence type="ECO:0000313" key="1">
    <source>
        <dbReference type="EMBL" id="TQM32545.1"/>
    </source>
</evidence>
<reference evidence="1 2" key="1">
    <citation type="submission" date="2019-06" db="EMBL/GenBank/DDBJ databases">
        <title>Sequencing the genomes of 1000 actinobacteria strains.</title>
        <authorList>
            <person name="Klenk H.-P."/>
        </authorList>
    </citation>
    <scope>NUCLEOTIDE SEQUENCE [LARGE SCALE GENOMIC DNA]</scope>
    <source>
        <strain evidence="1 2">DSM 103495</strain>
    </source>
</reference>
<dbReference type="EMBL" id="VFPG01000001">
    <property type="protein sequence ID" value="TQM32545.1"/>
    <property type="molecule type" value="Genomic_DNA"/>
</dbReference>
<sequence>MCVVGSVLRLTVHRARLVGDALVLRAATKTQQPQGIRHTSKVEPSWMNTAGPMGGDVRCIARRALEVFDEYRRMAVERGLTVQNRAC</sequence>
<organism evidence="1 2">
    <name type="scientific">Nocardia bhagyanarayanae</name>
    <dbReference type="NCBI Taxonomy" id="1215925"/>
    <lineage>
        <taxon>Bacteria</taxon>
        <taxon>Bacillati</taxon>
        <taxon>Actinomycetota</taxon>
        <taxon>Actinomycetes</taxon>
        <taxon>Mycobacteriales</taxon>
        <taxon>Nocardiaceae</taxon>
        <taxon>Nocardia</taxon>
    </lineage>
</organism>
<protein>
    <submittedName>
        <fullName evidence="1">Uncharacterized protein</fullName>
    </submittedName>
</protein>
<evidence type="ECO:0000313" key="2">
    <source>
        <dbReference type="Proteomes" id="UP000316331"/>
    </source>
</evidence>
<dbReference type="AlphaFoldDB" id="A0A543FFA3"/>
<gene>
    <name evidence="1" type="ORF">FB390_4231</name>
</gene>
<keyword evidence="2" id="KW-1185">Reference proteome</keyword>
<dbReference type="Proteomes" id="UP000316331">
    <property type="component" value="Unassembled WGS sequence"/>
</dbReference>
<name>A0A543FFA3_9NOCA</name>
<accession>A0A543FFA3</accession>
<comment type="caution">
    <text evidence="1">The sequence shown here is derived from an EMBL/GenBank/DDBJ whole genome shotgun (WGS) entry which is preliminary data.</text>
</comment>
<proteinExistence type="predicted"/>